<dbReference type="RefSeq" id="WP_025977783.1">
    <property type="nucleotide sequence ID" value="NZ_CP015614.1"/>
</dbReference>
<sequence>MQRARRARIVATLGPASRAPGTVKALAQAGVDVFRLNFSHGSHDDHAAAFKAVRGAEMALKRPLGVLADLQGPKLRLGRFADVEIDVKPGHKMRFDLDPALGDETRVQMPHPEIFRALRPGMLLLIDDGRVRLRVGERTDEWCDVTVESGSKLSDRKGVAVPEAVVPVSALTPKDREDLAFALRLGVDWVALSFVQKAEDMAELKSIVNGQAACLAKIEKPQALNDLDSILDYCDGVMVARGDLGVEMEPEEVPVAQKKILRAARQRGVPAIVATQMLESMTSSPAPTRAEASDVANAVYEGADALMLSAETAAGDYPLEAVAIMNRIMERVERDPLWPGLMDAEHAGMDIDDVDALVAAARKAAEASSTACMVVFTTLGGTARRMSRERPLQPVLALTPKPETARRLALVWGLEPRLGDQPTSLEGLTDDAVQAAMLYGLAEPGQRILILAGTPFGAPGAANLLRLAHAPAHAAPRGGQGARRARGT</sequence>
<evidence type="ECO:0000256" key="11">
    <source>
        <dbReference type="ARBA" id="ARBA00023317"/>
    </source>
</evidence>
<dbReference type="NCBIfam" id="NF004978">
    <property type="entry name" value="PRK06354.1"/>
    <property type="match status" value="1"/>
</dbReference>
<evidence type="ECO:0000256" key="13">
    <source>
        <dbReference type="RuleBase" id="RU000504"/>
    </source>
</evidence>
<dbReference type="UniPathway" id="UPA00109">
    <property type="reaction ID" value="UER00188"/>
</dbReference>
<dbReference type="InterPro" id="IPR015795">
    <property type="entry name" value="Pyrv_Knase_C"/>
</dbReference>
<dbReference type="OrthoDB" id="9812123at2"/>
<dbReference type="Proteomes" id="UP000077603">
    <property type="component" value="Chromosome"/>
</dbReference>
<dbReference type="NCBIfam" id="NF004491">
    <property type="entry name" value="PRK05826.1"/>
    <property type="match status" value="1"/>
</dbReference>
<dbReference type="InterPro" id="IPR001697">
    <property type="entry name" value="Pyr_Knase"/>
</dbReference>
<evidence type="ECO:0000256" key="10">
    <source>
        <dbReference type="ARBA" id="ARBA00023152"/>
    </source>
</evidence>
<dbReference type="NCBIfam" id="TIGR01064">
    <property type="entry name" value="pyruv_kin"/>
    <property type="match status" value="1"/>
</dbReference>
<accession>A0A172Y2W9</accession>
<evidence type="ECO:0000256" key="6">
    <source>
        <dbReference type="ARBA" id="ARBA00022741"/>
    </source>
</evidence>
<dbReference type="Pfam" id="PF00224">
    <property type="entry name" value="PK"/>
    <property type="match status" value="1"/>
</dbReference>
<dbReference type="Gene3D" id="3.40.1380.20">
    <property type="entry name" value="Pyruvate kinase, C-terminal domain"/>
    <property type="match status" value="1"/>
</dbReference>
<evidence type="ECO:0000256" key="5">
    <source>
        <dbReference type="ARBA" id="ARBA00022723"/>
    </source>
</evidence>
<keyword evidence="4 13" id="KW-0808">Transferase</keyword>
<evidence type="ECO:0000259" key="15">
    <source>
        <dbReference type="Pfam" id="PF02887"/>
    </source>
</evidence>
<keyword evidence="10 13" id="KW-0324">Glycolysis</keyword>
<name>A0A172Y2W9_9CAUL</name>
<reference evidence="16 17" key="1">
    <citation type="journal article" date="2014" name="Genome Announc.">
        <title>Genome Sequence of a Promising Hydrogen-Producing Facultative Anaerobic Bacterium, Brevundimonas naejangsanensis Strain B1.</title>
        <authorList>
            <person name="Su H."/>
            <person name="Zhang T."/>
            <person name="Bao M."/>
            <person name="Jiang Y."/>
            <person name="Wang Y."/>
            <person name="Tan T."/>
        </authorList>
    </citation>
    <scope>NUCLEOTIDE SEQUENCE [LARGE SCALE GENOMIC DNA]</scope>
    <source>
        <strain evidence="16 17">B1</strain>
    </source>
</reference>
<dbReference type="EMBL" id="CP015614">
    <property type="protein sequence ID" value="ANF53561.1"/>
    <property type="molecule type" value="Genomic_DNA"/>
</dbReference>
<evidence type="ECO:0000259" key="14">
    <source>
        <dbReference type="Pfam" id="PF00224"/>
    </source>
</evidence>
<keyword evidence="5" id="KW-0479">Metal-binding</keyword>
<keyword evidence="8" id="KW-0067">ATP-binding</keyword>
<dbReference type="Pfam" id="PF02887">
    <property type="entry name" value="PK_C"/>
    <property type="match status" value="1"/>
</dbReference>
<proteinExistence type="inferred from homology"/>
<dbReference type="GO" id="GO:0030955">
    <property type="term" value="F:potassium ion binding"/>
    <property type="evidence" value="ECO:0007669"/>
    <property type="project" value="UniProtKB-UniRule"/>
</dbReference>
<dbReference type="Gene3D" id="3.20.20.60">
    <property type="entry name" value="Phosphoenolpyruvate-binding domains"/>
    <property type="match status" value="1"/>
</dbReference>
<dbReference type="GO" id="GO:0005524">
    <property type="term" value="F:ATP binding"/>
    <property type="evidence" value="ECO:0007669"/>
    <property type="project" value="UniProtKB-KW"/>
</dbReference>
<keyword evidence="9 13" id="KW-0460">Magnesium</keyword>
<evidence type="ECO:0000256" key="9">
    <source>
        <dbReference type="ARBA" id="ARBA00022842"/>
    </source>
</evidence>
<dbReference type="GO" id="GO:0004743">
    <property type="term" value="F:pyruvate kinase activity"/>
    <property type="evidence" value="ECO:0007669"/>
    <property type="project" value="UniProtKB-UniRule"/>
</dbReference>
<organism evidence="16 17">
    <name type="scientific">Brevundimonas naejangsanensis</name>
    <dbReference type="NCBI Taxonomy" id="588932"/>
    <lineage>
        <taxon>Bacteria</taxon>
        <taxon>Pseudomonadati</taxon>
        <taxon>Pseudomonadota</taxon>
        <taxon>Alphaproteobacteria</taxon>
        <taxon>Caulobacterales</taxon>
        <taxon>Caulobacteraceae</taxon>
        <taxon>Brevundimonas</taxon>
    </lineage>
</organism>
<dbReference type="SUPFAM" id="SSF52935">
    <property type="entry name" value="PK C-terminal domain-like"/>
    <property type="match status" value="1"/>
</dbReference>
<feature type="domain" description="Pyruvate kinase barrel" evidence="14">
    <location>
        <begin position="5"/>
        <end position="322"/>
    </location>
</feature>
<dbReference type="InterPro" id="IPR015813">
    <property type="entry name" value="Pyrv/PenolPyrv_kinase-like_dom"/>
</dbReference>
<keyword evidence="11 16" id="KW-0670">Pyruvate</keyword>
<evidence type="ECO:0000256" key="8">
    <source>
        <dbReference type="ARBA" id="ARBA00022840"/>
    </source>
</evidence>
<dbReference type="InterPro" id="IPR011037">
    <property type="entry name" value="Pyrv_Knase-like_insert_dom_sf"/>
</dbReference>
<dbReference type="Gene3D" id="2.40.33.10">
    <property type="entry name" value="PK beta-barrel domain-like"/>
    <property type="match status" value="1"/>
</dbReference>
<dbReference type="NCBIfam" id="NF004886">
    <property type="entry name" value="PRK06247.1"/>
    <property type="match status" value="1"/>
</dbReference>
<keyword evidence="7 13" id="KW-0418">Kinase</keyword>
<evidence type="ECO:0000313" key="17">
    <source>
        <dbReference type="Proteomes" id="UP000077603"/>
    </source>
</evidence>
<evidence type="ECO:0000256" key="7">
    <source>
        <dbReference type="ARBA" id="ARBA00022777"/>
    </source>
</evidence>
<feature type="domain" description="Pyruvate kinase C-terminal" evidence="15">
    <location>
        <begin position="355"/>
        <end position="467"/>
    </location>
</feature>
<dbReference type="InterPro" id="IPR036918">
    <property type="entry name" value="Pyrv_Knase_C_sf"/>
</dbReference>
<evidence type="ECO:0000256" key="1">
    <source>
        <dbReference type="ARBA" id="ARBA00004997"/>
    </source>
</evidence>
<dbReference type="InterPro" id="IPR015793">
    <property type="entry name" value="Pyrv_Knase_brl"/>
</dbReference>
<dbReference type="eggNOG" id="COG0469">
    <property type="taxonomic scope" value="Bacteria"/>
</dbReference>
<dbReference type="InterPro" id="IPR015806">
    <property type="entry name" value="Pyrv_Knase_insert_dom_sf"/>
</dbReference>
<evidence type="ECO:0000256" key="3">
    <source>
        <dbReference type="ARBA" id="ARBA00012142"/>
    </source>
</evidence>
<protein>
    <recommendedName>
        <fullName evidence="3 12">Pyruvate kinase</fullName>
        <ecNumber evidence="3 12">2.7.1.40</ecNumber>
    </recommendedName>
</protein>
<comment type="catalytic activity">
    <reaction evidence="13">
        <text>pyruvate + ATP = phosphoenolpyruvate + ADP + H(+)</text>
        <dbReference type="Rhea" id="RHEA:18157"/>
        <dbReference type="ChEBI" id="CHEBI:15361"/>
        <dbReference type="ChEBI" id="CHEBI:15378"/>
        <dbReference type="ChEBI" id="CHEBI:30616"/>
        <dbReference type="ChEBI" id="CHEBI:58702"/>
        <dbReference type="ChEBI" id="CHEBI:456216"/>
        <dbReference type="EC" id="2.7.1.40"/>
    </reaction>
</comment>
<comment type="pathway">
    <text evidence="1 13">Carbohydrate degradation; glycolysis; pyruvate from D-glyceraldehyde 3-phosphate: step 5/5.</text>
</comment>
<evidence type="ECO:0000256" key="2">
    <source>
        <dbReference type="ARBA" id="ARBA00008663"/>
    </source>
</evidence>
<dbReference type="STRING" id="588932.DA69_01535"/>
<dbReference type="AlphaFoldDB" id="A0A172Y2W9"/>
<dbReference type="PRINTS" id="PR01050">
    <property type="entry name" value="PYRUVTKNASE"/>
</dbReference>
<gene>
    <name evidence="16" type="ORF">DA69_01535</name>
</gene>
<dbReference type="GO" id="GO:0016301">
    <property type="term" value="F:kinase activity"/>
    <property type="evidence" value="ECO:0007669"/>
    <property type="project" value="UniProtKB-KW"/>
</dbReference>
<dbReference type="SUPFAM" id="SSF51621">
    <property type="entry name" value="Phosphoenolpyruvate/pyruvate domain"/>
    <property type="match status" value="1"/>
</dbReference>
<dbReference type="KEGG" id="bne:DA69_01535"/>
<evidence type="ECO:0000256" key="12">
    <source>
        <dbReference type="NCBIfam" id="TIGR01064"/>
    </source>
</evidence>
<dbReference type="FunFam" id="2.40.33.10:FF:000001">
    <property type="entry name" value="Pyruvate kinase"/>
    <property type="match status" value="1"/>
</dbReference>
<dbReference type="SUPFAM" id="SSF50800">
    <property type="entry name" value="PK beta-barrel domain-like"/>
    <property type="match status" value="1"/>
</dbReference>
<dbReference type="PANTHER" id="PTHR11817">
    <property type="entry name" value="PYRUVATE KINASE"/>
    <property type="match status" value="1"/>
</dbReference>
<comment type="similarity">
    <text evidence="2 13">Belongs to the pyruvate kinase family.</text>
</comment>
<keyword evidence="17" id="KW-1185">Reference proteome</keyword>
<dbReference type="EC" id="2.7.1.40" evidence="3 12"/>
<dbReference type="InterPro" id="IPR040442">
    <property type="entry name" value="Pyrv_kinase-like_dom_sf"/>
</dbReference>
<keyword evidence="6" id="KW-0547">Nucleotide-binding</keyword>
<evidence type="ECO:0000313" key="16">
    <source>
        <dbReference type="EMBL" id="ANF53561.1"/>
    </source>
</evidence>
<dbReference type="GO" id="GO:0000287">
    <property type="term" value="F:magnesium ion binding"/>
    <property type="evidence" value="ECO:0007669"/>
    <property type="project" value="UniProtKB-UniRule"/>
</dbReference>
<evidence type="ECO:0000256" key="4">
    <source>
        <dbReference type="ARBA" id="ARBA00022679"/>
    </source>
</evidence>